<organism evidence="1 2">
    <name type="scientific">Amphibiibacter pelophylacis</name>
    <dbReference type="NCBI Taxonomy" id="1799477"/>
    <lineage>
        <taxon>Bacteria</taxon>
        <taxon>Pseudomonadati</taxon>
        <taxon>Pseudomonadota</taxon>
        <taxon>Betaproteobacteria</taxon>
        <taxon>Burkholderiales</taxon>
        <taxon>Sphaerotilaceae</taxon>
        <taxon>Amphibiibacter</taxon>
    </lineage>
</organism>
<protein>
    <submittedName>
        <fullName evidence="1">NO-inducible flavohemoprotein</fullName>
        <ecNumber evidence="1">1.14.12.17</ecNumber>
    </submittedName>
</protein>
<reference evidence="1" key="1">
    <citation type="submission" date="2023-10" db="EMBL/GenBank/DDBJ databases">
        <title>Amphibacter perezi, gen. nov., sp. nov. a novel taxa of the family Comamonadaceae, class Betaproteobacteria isolated from the skin microbiota of Pelophylax perezi from different populations.</title>
        <authorList>
            <person name="Costa S."/>
            <person name="Proenca D.N."/>
            <person name="Lopes I."/>
            <person name="Morais P.V."/>
        </authorList>
    </citation>
    <scope>NUCLEOTIDE SEQUENCE</scope>
    <source>
        <strain evidence="1">SL12-8</strain>
    </source>
</reference>
<keyword evidence="1" id="KW-0560">Oxidoreductase</keyword>
<sequence>MKALMLDQTTRDLVRGTAPVLQQHGEALTSHFYARMLSHNPELREHFNQGHQRKGDQQQALAAAVAAYALHIDNPGVLMPVLERIAARHVSLNIRQEHYAIVGRHLLASLGEVLGDAATPELVQAWAAAYGQLADILIGMEQKLYNQSAAIEGGWTGWRSFRIERREAESAEVSSFYLCPADGGPLPLWRPGQFLTLRVIVPELGYRQPRQYTLSDAPGKGYLRISVTREARPGDVPGMVSNHLHDHFQAGDVLEVSPPQGDFFLHEDRDTPVLLISGGIGITPMLAMLEHLRATAPQRPVRFLHAARSAAVQVFGPRVRELLADMPRSSAWIVHEDGQGSPAGSCEAVGRLDLAALHAQGLLPADADAYVCGPQGFMLTQIQALRALGYAPERIHVEAFGTGGVKE</sequence>
<gene>
    <name evidence="1" type="primary">hmpA</name>
    <name evidence="1" type="ORF">RV045_11700</name>
</gene>
<name>A0ACC6P4E8_9BURK</name>
<keyword evidence="2" id="KW-1185">Reference proteome</keyword>
<dbReference type="Proteomes" id="UP001364695">
    <property type="component" value="Unassembled WGS sequence"/>
</dbReference>
<evidence type="ECO:0000313" key="2">
    <source>
        <dbReference type="Proteomes" id="UP001364695"/>
    </source>
</evidence>
<proteinExistence type="predicted"/>
<dbReference type="EMBL" id="JAWDIE010000019">
    <property type="protein sequence ID" value="MEJ7139086.1"/>
    <property type="molecule type" value="Genomic_DNA"/>
</dbReference>
<comment type="caution">
    <text evidence="1">The sequence shown here is derived from an EMBL/GenBank/DDBJ whole genome shotgun (WGS) entry which is preliminary data.</text>
</comment>
<evidence type="ECO:0000313" key="1">
    <source>
        <dbReference type="EMBL" id="MEJ7139086.1"/>
    </source>
</evidence>
<dbReference type="EC" id="1.14.12.17" evidence="1"/>
<accession>A0ACC6P4E8</accession>